<dbReference type="InterPro" id="IPR004706">
    <property type="entry name" value="Arsenical-R_Acr3"/>
</dbReference>
<sequence>MLFRRLGILDRLQITTTSVHGHRCSLRRVSPRNSKSFDTACLQSVSIPVAIGLIVIMWPILTKLKYETIGAVFLSRRILIHIALTMSLNWIVGLLLMLGLA</sequence>
<keyword evidence="2" id="KW-1133">Transmembrane helix</keyword>
<feature type="transmembrane region" description="Helical" evidence="2">
    <location>
        <begin position="37"/>
        <end position="58"/>
    </location>
</feature>
<dbReference type="RefSeq" id="XP_007317693.1">
    <property type="nucleotide sequence ID" value="XM_007317631.2"/>
</dbReference>
<evidence type="ECO:0000313" key="3">
    <source>
        <dbReference type="EMBL" id="EGO25571.1"/>
    </source>
</evidence>
<organism>
    <name type="scientific">Serpula lacrymans var. lacrymans (strain S7.9)</name>
    <name type="common">Dry rot fungus</name>
    <dbReference type="NCBI Taxonomy" id="578457"/>
    <lineage>
        <taxon>Eukaryota</taxon>
        <taxon>Fungi</taxon>
        <taxon>Dikarya</taxon>
        <taxon>Basidiomycota</taxon>
        <taxon>Agaricomycotina</taxon>
        <taxon>Agaricomycetes</taxon>
        <taxon>Agaricomycetidae</taxon>
        <taxon>Boletales</taxon>
        <taxon>Coniophorineae</taxon>
        <taxon>Serpulaceae</taxon>
        <taxon>Serpula</taxon>
    </lineage>
</organism>
<dbReference type="PANTHER" id="PTHR43057">
    <property type="entry name" value="ARSENITE EFFLUX TRANSPORTER"/>
    <property type="match status" value="1"/>
</dbReference>
<evidence type="ECO:0000256" key="1">
    <source>
        <dbReference type="ARBA" id="ARBA00022448"/>
    </source>
</evidence>
<accession>F8NT98</accession>
<keyword evidence="1" id="KW-0813">Transport</keyword>
<reference evidence="3" key="1">
    <citation type="submission" date="2011-04" db="EMBL/GenBank/DDBJ databases">
        <title>Evolution of plant cell wall degrading machinery underlies the functional diversity of forest fungi.</title>
        <authorList>
            <consortium name="US DOE Joint Genome Institute (JGI-PGF)"/>
            <person name="Eastwood D.C."/>
            <person name="Floudas D."/>
            <person name="Binder M."/>
            <person name="Majcherczyk A."/>
            <person name="Schneider P."/>
            <person name="Aerts A."/>
            <person name="Asiegbu F.O."/>
            <person name="Baker S.E."/>
            <person name="Barry K."/>
            <person name="Bendiksby M."/>
            <person name="Blumentritt M."/>
            <person name="Coutinho P.M."/>
            <person name="Cullen D."/>
            <person name="Cullen D."/>
            <person name="Gathman A."/>
            <person name="Goodell B."/>
            <person name="Henrissat B."/>
            <person name="Ihrmark K."/>
            <person name="Kauserud H."/>
            <person name="Kohler A."/>
            <person name="LaButti K."/>
            <person name="Lapidus A."/>
            <person name="Lavin J.L."/>
            <person name="Lee Y.-H."/>
            <person name="Lindquist E."/>
            <person name="Lilly W."/>
            <person name="Lucas S."/>
            <person name="Morin E."/>
            <person name="Murat C."/>
            <person name="Oguiza J.A."/>
            <person name="Park J."/>
            <person name="Pisabarro A.G."/>
            <person name="Riley R."/>
            <person name="Rosling A."/>
            <person name="Salamov A."/>
            <person name="Schmidt O."/>
            <person name="Schmutz J."/>
            <person name="Skrede I."/>
            <person name="Stenlid J."/>
            <person name="Wiebenga A."/>
            <person name="Xie X."/>
            <person name="Kues U."/>
            <person name="Hibbett D.S."/>
            <person name="Hoffmeister D."/>
            <person name="Hogberg N."/>
            <person name="Martin F."/>
            <person name="Grigoriev I.V."/>
            <person name="Watkinson S.C."/>
        </authorList>
    </citation>
    <scope>NUCLEOTIDE SEQUENCE</scope>
    <source>
        <strain evidence="3">S7.9</strain>
    </source>
</reference>
<evidence type="ECO:0000256" key="2">
    <source>
        <dbReference type="SAM" id="Phobius"/>
    </source>
</evidence>
<proteinExistence type="predicted"/>
<feature type="transmembrane region" description="Helical" evidence="2">
    <location>
        <begin position="78"/>
        <end position="100"/>
    </location>
</feature>
<protein>
    <submittedName>
        <fullName evidence="3">Uncharacterized protein</fullName>
    </submittedName>
</protein>
<name>F8NT98_SERL9</name>
<dbReference type="GeneID" id="18818978"/>
<dbReference type="OrthoDB" id="187348at2759"/>
<dbReference type="PANTHER" id="PTHR43057:SF1">
    <property type="entry name" value="ARSENICAL-RESISTANCE PROTEIN 3"/>
    <property type="match status" value="1"/>
</dbReference>
<dbReference type="GO" id="GO:0015105">
    <property type="term" value="F:arsenite transmembrane transporter activity"/>
    <property type="evidence" value="ECO:0007669"/>
    <property type="project" value="TreeGrafter"/>
</dbReference>
<dbReference type="HOGENOM" id="CLU_2293406_0_0_1"/>
<keyword evidence="2" id="KW-0812">Transmembrane</keyword>
<feature type="non-terminal residue" evidence="3">
    <location>
        <position position="101"/>
    </location>
</feature>
<dbReference type="GO" id="GO:0015297">
    <property type="term" value="F:antiporter activity"/>
    <property type="evidence" value="ECO:0007669"/>
    <property type="project" value="InterPro"/>
</dbReference>
<dbReference type="AlphaFoldDB" id="F8NT98"/>
<keyword evidence="2" id="KW-0472">Membrane</keyword>
<gene>
    <name evidence="3" type="ORF">SERLADRAFT_465912</name>
</gene>
<dbReference type="GO" id="GO:0015104">
    <property type="term" value="F:antimonite transmembrane transporter activity"/>
    <property type="evidence" value="ECO:0007669"/>
    <property type="project" value="TreeGrafter"/>
</dbReference>
<dbReference type="GO" id="GO:0005886">
    <property type="term" value="C:plasma membrane"/>
    <property type="evidence" value="ECO:0007669"/>
    <property type="project" value="TreeGrafter"/>
</dbReference>
<dbReference type="EMBL" id="GL945433">
    <property type="protein sequence ID" value="EGO25571.1"/>
    <property type="molecule type" value="Genomic_DNA"/>
</dbReference>
<dbReference type="KEGG" id="sla:SERLADRAFT_465912"/>
<dbReference type="Proteomes" id="UP000008064">
    <property type="component" value="Unassembled WGS sequence"/>
</dbReference>